<name>X0TTM2_9ZZZZ</name>
<protein>
    <submittedName>
        <fullName evidence="1">Uncharacterized protein</fullName>
    </submittedName>
</protein>
<accession>X0TTM2</accession>
<comment type="caution">
    <text evidence="1">The sequence shown here is derived from an EMBL/GenBank/DDBJ whole genome shotgun (WGS) entry which is preliminary data.</text>
</comment>
<feature type="non-terminal residue" evidence="1">
    <location>
        <position position="284"/>
    </location>
</feature>
<evidence type="ECO:0000313" key="1">
    <source>
        <dbReference type="EMBL" id="GAF91512.1"/>
    </source>
</evidence>
<dbReference type="AlphaFoldDB" id="X0TTM2"/>
<dbReference type="EMBL" id="BARS01015532">
    <property type="protein sequence ID" value="GAF91512.1"/>
    <property type="molecule type" value="Genomic_DNA"/>
</dbReference>
<sequence>LLFECINSMLSRYGAEEADAKPPKPLSELEKSQRDLDNWKLGALWHPDQPADANENRDSDHFSARAVTGKRFSKRAIKHFLSHAPILWQELGLTQEQYFDPARIKAVRKLADFYDRVLKRSPNTYLSDVLQDRVRRTSFRPSLKGVWHRNKLWNRASQELADYLNIERGECPVDNIVYQALVEMVRGWPKKERHTHISASIPLEMIVREMGEGLKRYKGYREAMHSLVERKVAELEEKSGPEYAETMREFKRLLLRHADWGQIPLTHDVRNLMGGERPGNRDIR</sequence>
<organism evidence="1">
    <name type="scientific">marine sediment metagenome</name>
    <dbReference type="NCBI Taxonomy" id="412755"/>
    <lineage>
        <taxon>unclassified sequences</taxon>
        <taxon>metagenomes</taxon>
        <taxon>ecological metagenomes</taxon>
    </lineage>
</organism>
<feature type="non-terminal residue" evidence="1">
    <location>
        <position position="1"/>
    </location>
</feature>
<proteinExistence type="predicted"/>
<reference evidence="1" key="1">
    <citation type="journal article" date="2014" name="Front. Microbiol.">
        <title>High frequency of phylogenetically diverse reductive dehalogenase-homologous genes in deep subseafloor sedimentary metagenomes.</title>
        <authorList>
            <person name="Kawai M."/>
            <person name="Futagami T."/>
            <person name="Toyoda A."/>
            <person name="Takaki Y."/>
            <person name="Nishi S."/>
            <person name="Hori S."/>
            <person name="Arai W."/>
            <person name="Tsubouchi T."/>
            <person name="Morono Y."/>
            <person name="Uchiyama I."/>
            <person name="Ito T."/>
            <person name="Fujiyama A."/>
            <person name="Inagaki F."/>
            <person name="Takami H."/>
        </authorList>
    </citation>
    <scope>NUCLEOTIDE SEQUENCE</scope>
    <source>
        <strain evidence="1">Expedition CK06-06</strain>
    </source>
</reference>
<gene>
    <name evidence="1" type="ORF">S01H1_25687</name>
</gene>